<organism evidence="1 2">
    <name type="scientific">Staurois parvus</name>
    <dbReference type="NCBI Taxonomy" id="386267"/>
    <lineage>
        <taxon>Eukaryota</taxon>
        <taxon>Metazoa</taxon>
        <taxon>Chordata</taxon>
        <taxon>Craniata</taxon>
        <taxon>Vertebrata</taxon>
        <taxon>Euteleostomi</taxon>
        <taxon>Amphibia</taxon>
        <taxon>Batrachia</taxon>
        <taxon>Anura</taxon>
        <taxon>Neobatrachia</taxon>
        <taxon>Ranoidea</taxon>
        <taxon>Ranidae</taxon>
        <taxon>Staurois</taxon>
    </lineage>
</organism>
<keyword evidence="2" id="KW-1185">Reference proteome</keyword>
<protein>
    <submittedName>
        <fullName evidence="1">Uncharacterized protein</fullName>
    </submittedName>
</protein>
<name>A0ABN9B3Y6_9NEOB</name>
<comment type="caution">
    <text evidence="1">The sequence shown here is derived from an EMBL/GenBank/DDBJ whole genome shotgun (WGS) entry which is preliminary data.</text>
</comment>
<evidence type="ECO:0000313" key="1">
    <source>
        <dbReference type="EMBL" id="CAI9541225.1"/>
    </source>
</evidence>
<dbReference type="Proteomes" id="UP001162483">
    <property type="component" value="Unassembled WGS sequence"/>
</dbReference>
<sequence>MNSGFFLFFLNKPKTTENFGEKKFFLSFCCKIL</sequence>
<dbReference type="EMBL" id="CATNWA010001811">
    <property type="protein sequence ID" value="CAI9541225.1"/>
    <property type="molecule type" value="Genomic_DNA"/>
</dbReference>
<gene>
    <name evidence="1" type="ORF">SPARVUS_LOCUS1883825</name>
</gene>
<reference evidence="1" key="1">
    <citation type="submission" date="2023-05" db="EMBL/GenBank/DDBJ databases">
        <authorList>
            <person name="Stuckert A."/>
        </authorList>
    </citation>
    <scope>NUCLEOTIDE SEQUENCE</scope>
</reference>
<accession>A0ABN9B3Y6</accession>
<proteinExistence type="predicted"/>
<evidence type="ECO:0000313" key="2">
    <source>
        <dbReference type="Proteomes" id="UP001162483"/>
    </source>
</evidence>